<evidence type="ECO:0000313" key="2">
    <source>
        <dbReference type="EMBL" id="KNZ49686.1"/>
    </source>
</evidence>
<feature type="region of interest" description="Disordered" evidence="1">
    <location>
        <begin position="1"/>
        <end position="41"/>
    </location>
</feature>
<dbReference type="AlphaFoldDB" id="A0A0L6UMD8"/>
<evidence type="ECO:0000313" key="3">
    <source>
        <dbReference type="Proteomes" id="UP000037035"/>
    </source>
</evidence>
<feature type="compositionally biased region" description="Basic and acidic residues" evidence="1">
    <location>
        <begin position="11"/>
        <end position="24"/>
    </location>
</feature>
<organism evidence="2 3">
    <name type="scientific">Puccinia sorghi</name>
    <dbReference type="NCBI Taxonomy" id="27349"/>
    <lineage>
        <taxon>Eukaryota</taxon>
        <taxon>Fungi</taxon>
        <taxon>Dikarya</taxon>
        <taxon>Basidiomycota</taxon>
        <taxon>Pucciniomycotina</taxon>
        <taxon>Pucciniomycetes</taxon>
        <taxon>Pucciniales</taxon>
        <taxon>Pucciniaceae</taxon>
        <taxon>Puccinia</taxon>
    </lineage>
</organism>
<keyword evidence="3" id="KW-1185">Reference proteome</keyword>
<name>A0A0L6UMD8_9BASI</name>
<dbReference type="Proteomes" id="UP000037035">
    <property type="component" value="Unassembled WGS sequence"/>
</dbReference>
<dbReference type="OrthoDB" id="2506920at2759"/>
<reference evidence="2 3" key="1">
    <citation type="submission" date="2015-08" db="EMBL/GenBank/DDBJ databases">
        <title>Next Generation Sequencing and Analysis of the Genome of Puccinia sorghi L Schw, the Causal Agent of Maize Common Rust.</title>
        <authorList>
            <person name="Rochi L."/>
            <person name="Burguener G."/>
            <person name="Darino M."/>
            <person name="Turjanski A."/>
            <person name="Kreff E."/>
            <person name="Dieguez M.J."/>
            <person name="Sacco F."/>
        </authorList>
    </citation>
    <scope>NUCLEOTIDE SEQUENCE [LARGE SCALE GENOMIC DNA]</scope>
    <source>
        <strain evidence="2 3">RO10H11247</strain>
    </source>
</reference>
<gene>
    <name evidence="2" type="ORF">VP01_484g2</name>
</gene>
<dbReference type="EMBL" id="LAVV01009998">
    <property type="protein sequence ID" value="KNZ49686.1"/>
    <property type="molecule type" value="Genomic_DNA"/>
</dbReference>
<sequence>MATINPAMNVKKVEDIHTPTREPPKNNTNTEETLVQSKNKNKKSFSNLLKKSLENRWYHIQNQVSKYCGNYVQFERRMQSQCNNDEKVMEAKLLFKNDSVKNSSIFIIAGGSPPSTKVGKAARRCSRMWPRKVKGNQNNNDMKICDLIKSQQELLEVSCQKQKFFDSFLDNLVMSNDLSRMDEETLESFQAKQCKAMEQMKSKE</sequence>
<dbReference type="STRING" id="27349.A0A0L6UMD8"/>
<feature type="compositionally biased region" description="Polar residues" evidence="1">
    <location>
        <begin position="25"/>
        <end position="36"/>
    </location>
</feature>
<accession>A0A0L6UMD8</accession>
<evidence type="ECO:0000256" key="1">
    <source>
        <dbReference type="SAM" id="MobiDB-lite"/>
    </source>
</evidence>
<comment type="caution">
    <text evidence="2">The sequence shown here is derived from an EMBL/GenBank/DDBJ whole genome shotgun (WGS) entry which is preliminary data.</text>
</comment>
<dbReference type="VEuPathDB" id="FungiDB:VP01_484g2"/>
<proteinExistence type="predicted"/>
<evidence type="ECO:0008006" key="4">
    <source>
        <dbReference type="Google" id="ProtNLM"/>
    </source>
</evidence>
<protein>
    <recommendedName>
        <fullName evidence="4">No apical meristem-associated C-terminal domain-containing protein</fullName>
    </recommendedName>
</protein>